<organism evidence="1 2">
    <name type="scientific">Taxus chinensis</name>
    <name type="common">Chinese yew</name>
    <name type="synonym">Taxus wallichiana var. chinensis</name>
    <dbReference type="NCBI Taxonomy" id="29808"/>
    <lineage>
        <taxon>Eukaryota</taxon>
        <taxon>Viridiplantae</taxon>
        <taxon>Streptophyta</taxon>
        <taxon>Embryophyta</taxon>
        <taxon>Tracheophyta</taxon>
        <taxon>Spermatophyta</taxon>
        <taxon>Pinopsida</taxon>
        <taxon>Pinidae</taxon>
        <taxon>Conifers II</taxon>
        <taxon>Cupressales</taxon>
        <taxon>Taxaceae</taxon>
        <taxon>Taxus</taxon>
    </lineage>
</organism>
<evidence type="ECO:0000313" key="1">
    <source>
        <dbReference type="EMBL" id="KAH9306026.1"/>
    </source>
</evidence>
<comment type="caution">
    <text evidence="1">The sequence shown here is derived from an EMBL/GenBank/DDBJ whole genome shotgun (WGS) entry which is preliminary data.</text>
</comment>
<dbReference type="EMBL" id="JAHRHJ020000008">
    <property type="protein sequence ID" value="KAH9306026.1"/>
    <property type="molecule type" value="Genomic_DNA"/>
</dbReference>
<protein>
    <submittedName>
        <fullName evidence="1">Uncharacterized protein</fullName>
    </submittedName>
</protein>
<sequence>MVAPPLVLLLGEEDSTGRLVELHREMEQISNFLQRLPTNSLVAMSIDDGSAVGFLANPSPELGLVTVKNK</sequence>
<gene>
    <name evidence="1" type="ORF">KI387_010430</name>
</gene>
<reference evidence="1 2" key="1">
    <citation type="journal article" date="2021" name="Nat. Plants">
        <title>The Taxus genome provides insights into paclitaxel biosynthesis.</title>
        <authorList>
            <person name="Xiong X."/>
            <person name="Gou J."/>
            <person name="Liao Q."/>
            <person name="Li Y."/>
            <person name="Zhou Q."/>
            <person name="Bi G."/>
            <person name="Li C."/>
            <person name="Du R."/>
            <person name="Wang X."/>
            <person name="Sun T."/>
            <person name="Guo L."/>
            <person name="Liang H."/>
            <person name="Lu P."/>
            <person name="Wu Y."/>
            <person name="Zhang Z."/>
            <person name="Ro D.K."/>
            <person name="Shang Y."/>
            <person name="Huang S."/>
            <person name="Yan J."/>
        </authorList>
    </citation>
    <scope>NUCLEOTIDE SEQUENCE [LARGE SCALE GENOMIC DNA]</scope>
    <source>
        <strain evidence="1">Ta-2019</strain>
    </source>
</reference>
<dbReference type="AlphaFoldDB" id="A0AA38FL27"/>
<keyword evidence="2" id="KW-1185">Reference proteome</keyword>
<accession>A0AA38FL27</accession>
<feature type="non-terminal residue" evidence="1">
    <location>
        <position position="1"/>
    </location>
</feature>
<evidence type="ECO:0000313" key="2">
    <source>
        <dbReference type="Proteomes" id="UP000824469"/>
    </source>
</evidence>
<name>A0AA38FL27_TAXCH</name>
<proteinExistence type="predicted"/>
<dbReference type="Proteomes" id="UP000824469">
    <property type="component" value="Unassembled WGS sequence"/>
</dbReference>